<dbReference type="GO" id="GO:0005509">
    <property type="term" value="F:calcium ion binding"/>
    <property type="evidence" value="ECO:0007669"/>
    <property type="project" value="InterPro"/>
</dbReference>
<keyword evidence="7" id="KW-0999">Mitochondrion inner membrane</keyword>
<keyword evidence="16" id="KW-1185">Reference proteome</keyword>
<dbReference type="PRINTS" id="PR00926">
    <property type="entry name" value="MITOCARRIER"/>
</dbReference>
<dbReference type="Pfam" id="PF00153">
    <property type="entry name" value="Mito_carr"/>
    <property type="match status" value="3"/>
</dbReference>
<proteinExistence type="inferred from homology"/>
<dbReference type="InterPro" id="IPR023395">
    <property type="entry name" value="MCP_dom_sf"/>
</dbReference>
<evidence type="ECO:0000256" key="13">
    <source>
        <dbReference type="RuleBase" id="RU000488"/>
    </source>
</evidence>
<dbReference type="Pfam" id="PF13499">
    <property type="entry name" value="EF-hand_7"/>
    <property type="match status" value="1"/>
</dbReference>
<feature type="domain" description="EF-hand" evidence="14">
    <location>
        <begin position="121"/>
        <end position="156"/>
    </location>
</feature>
<keyword evidence="4 12" id="KW-0812">Transmembrane</keyword>
<evidence type="ECO:0000256" key="3">
    <source>
        <dbReference type="ARBA" id="ARBA00022448"/>
    </source>
</evidence>
<dbReference type="GO" id="GO:0005743">
    <property type="term" value="C:mitochondrial inner membrane"/>
    <property type="evidence" value="ECO:0007669"/>
    <property type="project" value="UniProtKB-SubCell"/>
</dbReference>
<keyword evidence="10" id="KW-0496">Mitochondrion</keyword>
<organism evidence="15 16">
    <name type="scientific">Protomyces lactucae-debilis</name>
    <dbReference type="NCBI Taxonomy" id="2754530"/>
    <lineage>
        <taxon>Eukaryota</taxon>
        <taxon>Fungi</taxon>
        <taxon>Dikarya</taxon>
        <taxon>Ascomycota</taxon>
        <taxon>Taphrinomycotina</taxon>
        <taxon>Taphrinomycetes</taxon>
        <taxon>Taphrinales</taxon>
        <taxon>Protomycetaceae</taxon>
        <taxon>Protomyces</taxon>
    </lineage>
</organism>
<evidence type="ECO:0000256" key="10">
    <source>
        <dbReference type="ARBA" id="ARBA00023128"/>
    </source>
</evidence>
<evidence type="ECO:0000256" key="1">
    <source>
        <dbReference type="ARBA" id="ARBA00004448"/>
    </source>
</evidence>
<dbReference type="CDD" id="cd00051">
    <property type="entry name" value="EFh"/>
    <property type="match status" value="1"/>
</dbReference>
<keyword evidence="9" id="KW-1133">Transmembrane helix</keyword>
<keyword evidence="11 12" id="KW-0472">Membrane</keyword>
<comment type="caution">
    <text evidence="15">The sequence shown here is derived from an EMBL/GenBank/DDBJ whole genome shotgun (WGS) entry which is preliminary data.</text>
</comment>
<comment type="subcellular location">
    <subcellularLocation>
        <location evidence="1">Mitochondrion inner membrane</location>
        <topology evidence="1">Multi-pass membrane protein</topology>
    </subcellularLocation>
</comment>
<evidence type="ECO:0000313" key="15">
    <source>
        <dbReference type="EMBL" id="ORY85618.1"/>
    </source>
</evidence>
<dbReference type="FunFam" id="1.50.40.10:FF:000016">
    <property type="entry name" value="Solute carrier family 25 member 23"/>
    <property type="match status" value="1"/>
</dbReference>
<dbReference type="PANTHER" id="PTHR24089">
    <property type="entry name" value="SOLUTE CARRIER FAMILY 25"/>
    <property type="match status" value="1"/>
</dbReference>
<evidence type="ECO:0000256" key="5">
    <source>
        <dbReference type="ARBA" id="ARBA00022723"/>
    </source>
</evidence>
<dbReference type="Gene3D" id="1.10.238.10">
    <property type="entry name" value="EF-hand"/>
    <property type="match status" value="1"/>
</dbReference>
<keyword evidence="3 13" id="KW-0813">Transport</keyword>
<protein>
    <submittedName>
        <fullName evidence="15">Mitochondrial carrier domain-containing protein</fullName>
    </submittedName>
</protein>
<keyword evidence="8" id="KW-0106">Calcium</keyword>
<evidence type="ECO:0000256" key="11">
    <source>
        <dbReference type="ARBA" id="ARBA00023136"/>
    </source>
</evidence>
<dbReference type="EMBL" id="MCFI01000004">
    <property type="protein sequence ID" value="ORY85618.1"/>
    <property type="molecule type" value="Genomic_DNA"/>
</dbReference>
<evidence type="ECO:0000256" key="12">
    <source>
        <dbReference type="PROSITE-ProRule" id="PRU00282"/>
    </source>
</evidence>
<feature type="repeat" description="Solcar" evidence="12">
    <location>
        <begin position="298"/>
        <end position="386"/>
    </location>
</feature>
<dbReference type="InterPro" id="IPR018108">
    <property type="entry name" value="MCP_transmembrane"/>
</dbReference>
<dbReference type="InterPro" id="IPR002067">
    <property type="entry name" value="MCP"/>
</dbReference>
<reference evidence="15 16" key="1">
    <citation type="submission" date="2016-07" db="EMBL/GenBank/DDBJ databases">
        <title>Pervasive Adenine N6-methylation of Active Genes in Fungi.</title>
        <authorList>
            <consortium name="DOE Joint Genome Institute"/>
            <person name="Mondo S.J."/>
            <person name="Dannebaum R.O."/>
            <person name="Kuo R.C."/>
            <person name="Labutti K."/>
            <person name="Haridas S."/>
            <person name="Kuo A."/>
            <person name="Salamov A."/>
            <person name="Ahrendt S.R."/>
            <person name="Lipzen A."/>
            <person name="Sullivan W."/>
            <person name="Andreopoulos W.B."/>
            <person name="Clum A."/>
            <person name="Lindquist E."/>
            <person name="Daum C."/>
            <person name="Ramamoorthy G.K."/>
            <person name="Gryganskyi A."/>
            <person name="Culley D."/>
            <person name="Magnuson J.K."/>
            <person name="James T.Y."/>
            <person name="O'Malley M.A."/>
            <person name="Stajich J.E."/>
            <person name="Spatafora J.W."/>
            <person name="Visel A."/>
            <person name="Grigoriev I.V."/>
        </authorList>
    </citation>
    <scope>NUCLEOTIDE SEQUENCE [LARGE SCALE GENOMIC DNA]</scope>
    <source>
        <strain evidence="15 16">12-1054</strain>
    </source>
</reference>
<gene>
    <name evidence="15" type="ORF">BCR37DRAFT_244328</name>
</gene>
<dbReference type="InterPro" id="IPR002048">
    <property type="entry name" value="EF_hand_dom"/>
</dbReference>
<dbReference type="SUPFAM" id="SSF103506">
    <property type="entry name" value="Mitochondrial carrier"/>
    <property type="match status" value="1"/>
</dbReference>
<evidence type="ECO:0000259" key="14">
    <source>
        <dbReference type="PROSITE" id="PS50222"/>
    </source>
</evidence>
<evidence type="ECO:0000256" key="8">
    <source>
        <dbReference type="ARBA" id="ARBA00022837"/>
    </source>
</evidence>
<feature type="domain" description="EF-hand" evidence="14">
    <location>
        <begin position="54"/>
        <end position="89"/>
    </location>
</feature>
<evidence type="ECO:0000256" key="2">
    <source>
        <dbReference type="ARBA" id="ARBA00006375"/>
    </source>
</evidence>
<name>A0A1Y2FNR8_PROLT</name>
<accession>A0A1Y2FNR8</accession>
<evidence type="ECO:0000313" key="16">
    <source>
        <dbReference type="Proteomes" id="UP000193685"/>
    </source>
</evidence>
<keyword evidence="5" id="KW-0479">Metal-binding</keyword>
<dbReference type="AlphaFoldDB" id="A0A1Y2FNR8"/>
<evidence type="ECO:0000256" key="6">
    <source>
        <dbReference type="ARBA" id="ARBA00022737"/>
    </source>
</evidence>
<dbReference type="RefSeq" id="XP_040727100.1">
    <property type="nucleotide sequence ID" value="XM_040866578.1"/>
</dbReference>
<dbReference type="Gene3D" id="1.50.40.10">
    <property type="entry name" value="Mitochondrial carrier domain"/>
    <property type="match status" value="1"/>
</dbReference>
<evidence type="ECO:0000256" key="4">
    <source>
        <dbReference type="ARBA" id="ARBA00022692"/>
    </source>
</evidence>
<dbReference type="Proteomes" id="UP000193685">
    <property type="component" value="Unassembled WGS sequence"/>
</dbReference>
<dbReference type="PROSITE" id="PS50920">
    <property type="entry name" value="SOLCAR"/>
    <property type="match status" value="3"/>
</dbReference>
<evidence type="ECO:0000256" key="7">
    <source>
        <dbReference type="ARBA" id="ARBA00022792"/>
    </source>
</evidence>
<dbReference type="OMA" id="VISYAEW"/>
<dbReference type="SUPFAM" id="SSF47473">
    <property type="entry name" value="EF-hand"/>
    <property type="match status" value="1"/>
</dbReference>
<dbReference type="GeneID" id="63783177"/>
<feature type="repeat" description="Solcar" evidence="12">
    <location>
        <begin position="405"/>
        <end position="493"/>
    </location>
</feature>
<dbReference type="OrthoDB" id="270584at2759"/>
<sequence length="497" mass="55149">MPPSKETPEEAAKRRKDEQIRRLFTTLDVRRCGELRDIDDLRAGLRELQHPLEGADNLLQEVFDHIDSGNDGIITFSEFRVFVLETEDKLRRLFEQLDVLHQGRLKRFEIQRALHKAGVHTTDGRMNELFEAMDKNNDGYITFDEWRDYLLFLPEQLPDIKNVILYFQSIHQVSSEGDILISDEALQSIGYFLAGGLAGAVSRTATAPFDRLKVALIASTENTSKRIAGAALSRSLFRVDTAPLVRALSDIYANGGLRSFFIGNGLNVLKIFPESAIKFGSYEAAKKFIAGPAGTDELSSASRFLAGGIAGAVSQASVYPIDTLKFRVQCESGGNAELGSVIRKTASKMWAQGGLRSFYRGLPLGIVGIIPYSSIDLGTFELLKRSYIKRKAKRLKVSERDVDVPNHLVLGFGASSGAFGASLVYPLNLLRTRLQAQGTRAHPATYTGLQDVIQSTLRKQGWRGLFRGLLPNLMKVIPSVSISYLVYEKSKQQMGLR</sequence>
<dbReference type="PROSITE" id="PS00018">
    <property type="entry name" value="EF_HAND_1"/>
    <property type="match status" value="1"/>
</dbReference>
<dbReference type="InterPro" id="IPR018247">
    <property type="entry name" value="EF_Hand_1_Ca_BS"/>
</dbReference>
<dbReference type="STRING" id="56484.A0A1Y2FNR8"/>
<dbReference type="InterPro" id="IPR011992">
    <property type="entry name" value="EF-hand-dom_pair"/>
</dbReference>
<dbReference type="SMART" id="SM00054">
    <property type="entry name" value="EFh"/>
    <property type="match status" value="2"/>
</dbReference>
<dbReference type="PROSITE" id="PS50222">
    <property type="entry name" value="EF_HAND_2"/>
    <property type="match status" value="2"/>
</dbReference>
<evidence type="ECO:0000256" key="9">
    <source>
        <dbReference type="ARBA" id="ARBA00022989"/>
    </source>
</evidence>
<dbReference type="Pfam" id="PF13833">
    <property type="entry name" value="EF-hand_8"/>
    <property type="match status" value="1"/>
</dbReference>
<keyword evidence="6" id="KW-0677">Repeat</keyword>
<comment type="similarity">
    <text evidence="2 13">Belongs to the mitochondrial carrier (TC 2.A.29) family.</text>
</comment>
<dbReference type="GO" id="GO:0055085">
    <property type="term" value="P:transmembrane transport"/>
    <property type="evidence" value="ECO:0007669"/>
    <property type="project" value="InterPro"/>
</dbReference>
<feature type="repeat" description="Solcar" evidence="12">
    <location>
        <begin position="186"/>
        <end position="288"/>
    </location>
</feature>